<protein>
    <submittedName>
        <fullName evidence="2">Uncharacterized protein</fullName>
    </submittedName>
</protein>
<dbReference type="EMBL" id="KV429036">
    <property type="protein sequence ID" value="KZT73572.1"/>
    <property type="molecule type" value="Genomic_DNA"/>
</dbReference>
<evidence type="ECO:0000313" key="3">
    <source>
        <dbReference type="Proteomes" id="UP000076727"/>
    </source>
</evidence>
<keyword evidence="3" id="KW-1185">Reference proteome</keyword>
<feature type="compositionally biased region" description="Low complexity" evidence="1">
    <location>
        <begin position="130"/>
        <end position="143"/>
    </location>
</feature>
<name>A0A165TKF8_9APHY</name>
<dbReference type="Proteomes" id="UP000076727">
    <property type="component" value="Unassembled WGS sequence"/>
</dbReference>
<dbReference type="OrthoDB" id="10621841at2759"/>
<evidence type="ECO:0000256" key="1">
    <source>
        <dbReference type="SAM" id="MobiDB-lite"/>
    </source>
</evidence>
<sequence length="562" mass="61169">MDPLTRLFCTFIKYLFSFWVRIILRCTTPEEDIESIIVPYPTIVRPIVLSMEQVPEVGNSVHTAGNHGDHLPPAHHYSQTNTVPDVSPENVAMSPRDAPLRLEQLGDAREHTSSPSFQMPPSPCPSLCVSVGSSAASTTSDSVPPTPIASPFLGEPEVRIGDLRDILPVRNEDHANEVSLPTSSTPDFPEVPAKLNLGLPSPPPLCPTPLVRRSSNLVPIRSPSAQLTAVPDPFGAFVESYFADEPKASVVSSNAVPDLYNFDVYASSSTPPRRQRTREFEYMATRKVNPTGVAGEQGPVTGQTLENVVCRVPAKDLLKGPPKLRTLLLPQELERRASREISPASAPARGIRPLMLPLHVANRRSAAAGRLSLPLLPPARRFEGARLSLPSAKPPVSYPPPRVRPLSDIPDLERGFSAPGDAIEIAEKGVRLSKNLVDIISLLDGIGVTGVPQREDPRPRATIAAGTISGVHPAEAVRNAFEVPVYEGLDRSQDKQEGIYAGGVSAAFDREDDEHGYSRKLDDIVSLLNLPECWNTAPEVYSLEHADEIRSRDQMHKWGYAV</sequence>
<organism evidence="2 3">
    <name type="scientific">Daedalea quercina L-15889</name>
    <dbReference type="NCBI Taxonomy" id="1314783"/>
    <lineage>
        <taxon>Eukaryota</taxon>
        <taxon>Fungi</taxon>
        <taxon>Dikarya</taxon>
        <taxon>Basidiomycota</taxon>
        <taxon>Agaricomycotina</taxon>
        <taxon>Agaricomycetes</taxon>
        <taxon>Polyporales</taxon>
        <taxon>Fomitopsis</taxon>
    </lineage>
</organism>
<gene>
    <name evidence="2" type="ORF">DAEQUDRAFT_754412</name>
</gene>
<dbReference type="AlphaFoldDB" id="A0A165TKF8"/>
<feature type="region of interest" description="Disordered" evidence="1">
    <location>
        <begin position="130"/>
        <end position="154"/>
    </location>
</feature>
<reference evidence="2 3" key="1">
    <citation type="journal article" date="2016" name="Mol. Biol. Evol.">
        <title>Comparative Genomics of Early-Diverging Mushroom-Forming Fungi Provides Insights into the Origins of Lignocellulose Decay Capabilities.</title>
        <authorList>
            <person name="Nagy L.G."/>
            <person name="Riley R."/>
            <person name="Tritt A."/>
            <person name="Adam C."/>
            <person name="Daum C."/>
            <person name="Floudas D."/>
            <person name="Sun H."/>
            <person name="Yadav J.S."/>
            <person name="Pangilinan J."/>
            <person name="Larsson K.H."/>
            <person name="Matsuura K."/>
            <person name="Barry K."/>
            <person name="Labutti K."/>
            <person name="Kuo R."/>
            <person name="Ohm R.A."/>
            <person name="Bhattacharya S.S."/>
            <person name="Shirouzu T."/>
            <person name="Yoshinaga Y."/>
            <person name="Martin F.M."/>
            <person name="Grigoriev I.V."/>
            <person name="Hibbett D.S."/>
        </authorList>
    </citation>
    <scope>NUCLEOTIDE SEQUENCE [LARGE SCALE GENOMIC DNA]</scope>
    <source>
        <strain evidence="2 3">L-15889</strain>
    </source>
</reference>
<evidence type="ECO:0000313" key="2">
    <source>
        <dbReference type="EMBL" id="KZT73572.1"/>
    </source>
</evidence>
<accession>A0A165TKF8</accession>
<feature type="region of interest" description="Disordered" evidence="1">
    <location>
        <begin position="63"/>
        <end position="93"/>
    </location>
</feature>
<proteinExistence type="predicted"/>